<feature type="compositionally biased region" description="Basic and acidic residues" evidence="5">
    <location>
        <begin position="1974"/>
        <end position="1983"/>
    </location>
</feature>
<evidence type="ECO:0000256" key="5">
    <source>
        <dbReference type="SAM" id="MobiDB-lite"/>
    </source>
</evidence>
<feature type="compositionally biased region" description="Pro residues" evidence="5">
    <location>
        <begin position="2024"/>
        <end position="2033"/>
    </location>
</feature>
<feature type="region of interest" description="Disordered" evidence="5">
    <location>
        <begin position="1934"/>
        <end position="2070"/>
    </location>
</feature>
<feature type="repeat" description="CSPG" evidence="4">
    <location>
        <begin position="946"/>
        <end position="1045"/>
    </location>
</feature>
<accession>A0AAN5I5H5</accession>
<reference evidence="9" key="1">
    <citation type="submission" date="2022-10" db="EMBL/GenBank/DDBJ databases">
        <title>Genome assembly of Pristionchus species.</title>
        <authorList>
            <person name="Yoshida K."/>
            <person name="Sommer R.J."/>
        </authorList>
    </citation>
    <scope>NUCLEOTIDE SEQUENCE [LARGE SCALE GENOMIC DNA]</scope>
    <source>
        <strain evidence="9">RS5460</strain>
    </source>
</reference>
<evidence type="ECO:0000256" key="3">
    <source>
        <dbReference type="ARBA" id="ARBA00023180"/>
    </source>
</evidence>
<feature type="repeat" description="CSPG" evidence="4">
    <location>
        <begin position="1181"/>
        <end position="1271"/>
    </location>
</feature>
<dbReference type="InterPro" id="IPR051561">
    <property type="entry name" value="FRAS1_ECM"/>
</dbReference>
<dbReference type="PANTHER" id="PTHR45739:SF8">
    <property type="entry name" value="FRAS1-RELATED EXTRACELLULAR MATRIX PROTEIN 1"/>
    <property type="match status" value="1"/>
</dbReference>
<dbReference type="Proteomes" id="UP001328107">
    <property type="component" value="Unassembled WGS sequence"/>
</dbReference>
<sequence length="2102" mass="231741">MGVIPLFTGLLFASVRLDLTPTKLDGNPLHLLSPSRNLTLSLVGGKAQTDSIAVASLEEGETLSLTIRCVTPSTLQIATSESATVITSAALCSSAESLYIDEDALFGCVSNVYQGQILLMQRLCSNVSPTETSTSRIEDSTTDSEENESSSRQPVYVAEPLEVNEGGSVPLQWRNVYVFTDHDGRLNVSNKDVSFSLLDGPLHGSLFLHDRPTATFTYADLLARSLIYRHDGSESITDSIQFQVEFPPSVRSFPWLESTTYTLDVKINPVNDAPELAVERGRESVQIASKGRRVLSTSLLRVSDVDSSPEEVRLLVVSSSGVRLSVNNKTVEEFTQRQLISGEVWLVDDGTTTKNELKLVAKDREKRSQVVSMQITSIPVDVRLRHNTGIRLLHHESAVITNRNLSFISTPPSSPLLFTVVDLPDEGVLECGGKGGHFSLCSTFGQAAVDEGLIRYRHTGESRPAADSFSFQVQSGDFVSQIHTFRILFTPMNVKVFNREVFMLNATNQRTITRESLFAWTFPKTFPVDQLVYHIVEPPKFGILSRRVGEKQRRMGVSSNFTQKDIDDSLISYRLHMAQFSIVNDYLLFRVLTPSLSSEELRFEIIIVPSPTSIQLTNRTIVVDEGGEATITNDFLSLTTADERNFVFVVGAAPEHGSFRVHGERGNRTLLAGDNFTTTMIVEKRVYYAHNGDENRADRAYLVAESANKKGTRFPFWLSFSVIMHNDNAPKLHGSKVIYVMEKGERILRRSLLDWSDDDLDGGQLTFHFDSLSKDAALLSSISPHLPVKTFDQEELDKGHLMIRHLGLKNNSTLKYTVSDGAHGVAGEVTVIASAPFARVLHSQVEYCCSESDRQEIPIPKENLTIATNYDVASSTIVYLTDSIHFFLREHHGRKPVKKFTQKDIDDGLLMYVLHGEKSEELEATVGEFASLRVHLALRARSPGASLELRRSTPLLLSTRSAALIDDTHLSQSDAGRTPDEKLLFVVLRPPVEGTIVVDRASAHDPSPSAVNAAVFSQADVMAGRVQYIHASSSSGKDSFDFNISSPLMTRGPYTFYIEIFEHHISLSPSTPVIVTAGAASVIAPSHLTVSSSSPDYTIRIESGPRIGWIVRDTWNLGNISSIDSFSSAEISSRRILVVAPRQLQNSTADSISIVACLLDGSVCTNTAALQIRYVKRNVHAPQVVRNEVLRVLNAPSSIITDVHLMAEDADTPPDQIMYLISPPSAGIVAKTTDPSTPIHQFTQTQIDENSIAFFRRPNASGSGGFSFLVSDGVHQVGPEWFSIEARNRFSAALEANSRLSTSPRSLAVITIDVLRANIGDARPDEIFFTVVRPPKNGKIIVSGKPSYRFRQSDINRRLVAYSSLNSSLQSEWTAKDSFTFTLSLNGSTNVVEPSHRFRISSSYASLSPDALSEYVAIGPVVVSKGGSIAFNTSHIDLSGLSKALDDASLVIEVARKPRYGDVETSDPHRTNVSWSEFEKGSPLVLRHSGEGGKDDDVIFFVQPEAIPTRRTNRLRITVPIRIVPIRDALVLVTKFTPSINIVSGGVTTMTSSQFSAVHPHVPPQSILYELIQAPRQKLSLRVDGRVKASFTQEELNRGVVAVWHTATPAALISDTFVFSIEGHTRALIVRVRPMELSMENHTRIDYPQGRTYVVLNETHLGAYSSGDRSDIHYRIVTAPENGTFYWVAGEKEAKTFTQADIDNGRILYAQLNMKSYKDRFEFSVGDDQRESLRAWSDLLVTSLVGIQPIIVEASTTTQITESQLNATRLQGSTPRFLVASPLMYGRLILNGIHGPGEEPSTTTPRPGGKEEDTPLFFTFADVQRGRLYYTSKDVVVNEVTETIDLEVRADAMQPALVTLHITVLPGDTDAAGSFDDDAPLIGGGLISTTPSLPPSASIPQLSPVDGHLPLLLLFCILVLTVVILLCKIRTTSRKKSTEDESPAKKKSSAREQPTIEMRRPDLLGSTVFATVSRAEEEREHRPTMISFDKPQPPSQSILDRSTSAVPSQDTVRFRTQERRPRPPIDSLPPPPVVDHNGNDDQRPKKPQQLQPVLPIRMQPVPLSAKKRPQPSLDYAALTAEAPPPMSLFQQVYSDYDKSFDV</sequence>
<gene>
    <name evidence="8" type="ORF">PMAYCL1PPCAC_23233</name>
</gene>
<keyword evidence="9" id="KW-1185">Reference proteome</keyword>
<organism evidence="8 9">
    <name type="scientific">Pristionchus mayeri</name>
    <dbReference type="NCBI Taxonomy" id="1317129"/>
    <lineage>
        <taxon>Eukaryota</taxon>
        <taxon>Metazoa</taxon>
        <taxon>Ecdysozoa</taxon>
        <taxon>Nematoda</taxon>
        <taxon>Chromadorea</taxon>
        <taxon>Rhabditida</taxon>
        <taxon>Rhabditina</taxon>
        <taxon>Diplogasteromorpha</taxon>
        <taxon>Diplogasteroidea</taxon>
        <taxon>Neodiplogasteridae</taxon>
        <taxon>Pristionchus</taxon>
    </lineage>
</organism>
<dbReference type="PANTHER" id="PTHR45739">
    <property type="entry name" value="MATRIX PROTEIN, PUTATIVE-RELATED"/>
    <property type="match status" value="1"/>
</dbReference>
<keyword evidence="6" id="KW-0472">Membrane</keyword>
<feature type="compositionally biased region" description="Polar residues" evidence="5">
    <location>
        <begin position="1995"/>
        <end position="2011"/>
    </location>
</feature>
<feature type="repeat" description="CSPG" evidence="4">
    <location>
        <begin position="1291"/>
        <end position="1384"/>
    </location>
</feature>
<feature type="repeat" description="CSPG" evidence="4">
    <location>
        <begin position="381"/>
        <end position="474"/>
    </location>
</feature>
<dbReference type="EMBL" id="BTRK01000005">
    <property type="protein sequence ID" value="GMR53038.1"/>
    <property type="molecule type" value="Genomic_DNA"/>
</dbReference>
<feature type="repeat" description="CSPG" evidence="4">
    <location>
        <begin position="152"/>
        <end position="245"/>
    </location>
</feature>
<dbReference type="GO" id="GO:0009653">
    <property type="term" value="P:anatomical structure morphogenesis"/>
    <property type="evidence" value="ECO:0007669"/>
    <property type="project" value="TreeGrafter"/>
</dbReference>
<evidence type="ECO:0000256" key="2">
    <source>
        <dbReference type="ARBA" id="ARBA00022737"/>
    </source>
</evidence>
<keyword evidence="6" id="KW-1133">Transmembrane helix</keyword>
<name>A0AAN5I5H5_9BILA</name>
<evidence type="ECO:0000313" key="8">
    <source>
        <dbReference type="EMBL" id="GMR53038.1"/>
    </source>
</evidence>
<evidence type="ECO:0000313" key="9">
    <source>
        <dbReference type="Proteomes" id="UP001328107"/>
    </source>
</evidence>
<evidence type="ECO:0000256" key="4">
    <source>
        <dbReference type="PROSITE-ProRule" id="PRU01201"/>
    </source>
</evidence>
<feature type="compositionally biased region" description="Basic and acidic residues" evidence="5">
    <location>
        <begin position="2012"/>
        <end position="2023"/>
    </location>
</feature>
<keyword evidence="2" id="KW-0677">Repeat</keyword>
<proteinExistence type="predicted"/>
<feature type="chain" id="PRO_5042994731" evidence="7">
    <location>
        <begin position="18"/>
        <end position="2102"/>
    </location>
</feature>
<feature type="repeat" description="CSPG" evidence="4">
    <location>
        <begin position="1529"/>
        <end position="1622"/>
    </location>
</feature>
<feature type="region of interest" description="Disordered" evidence="5">
    <location>
        <begin position="130"/>
        <end position="154"/>
    </location>
</feature>
<comment type="caution">
    <text evidence="8">The sequence shown here is derived from an EMBL/GenBank/DDBJ whole genome shotgun (WGS) entry which is preliminary data.</text>
</comment>
<feature type="transmembrane region" description="Helical" evidence="6">
    <location>
        <begin position="1909"/>
        <end position="1927"/>
    </location>
</feature>
<dbReference type="InterPro" id="IPR039005">
    <property type="entry name" value="CSPG_rpt"/>
</dbReference>
<evidence type="ECO:0000256" key="7">
    <source>
        <dbReference type="SAM" id="SignalP"/>
    </source>
</evidence>
<feature type="signal peptide" evidence="7">
    <location>
        <begin position="1"/>
        <end position="17"/>
    </location>
</feature>
<evidence type="ECO:0000256" key="1">
    <source>
        <dbReference type="ARBA" id="ARBA00022729"/>
    </source>
</evidence>
<keyword evidence="1 7" id="KW-0732">Signal</keyword>
<keyword evidence="6" id="KW-0812">Transmembrane</keyword>
<dbReference type="Pfam" id="PF16184">
    <property type="entry name" value="Cadherin_3"/>
    <property type="match status" value="9"/>
</dbReference>
<protein>
    <submittedName>
        <fullName evidence="8">Uncharacterized protein</fullName>
    </submittedName>
</protein>
<dbReference type="PROSITE" id="PS51854">
    <property type="entry name" value="CSPG"/>
    <property type="match status" value="6"/>
</dbReference>
<keyword evidence="3" id="KW-0325">Glycoprotein</keyword>
<evidence type="ECO:0000256" key="6">
    <source>
        <dbReference type="SAM" id="Phobius"/>
    </source>
</evidence>